<protein>
    <submittedName>
        <fullName evidence="1">WXG100 family type VII secretion target</fullName>
    </submittedName>
</protein>
<dbReference type="Gene3D" id="1.10.287.1060">
    <property type="entry name" value="ESAT-6-like"/>
    <property type="match status" value="1"/>
</dbReference>
<accession>A0ABV8IZC7</accession>
<reference evidence="2" key="1">
    <citation type="journal article" date="2019" name="Int. J. Syst. Evol. Microbiol.">
        <title>The Global Catalogue of Microorganisms (GCM) 10K type strain sequencing project: providing services to taxonomists for standard genome sequencing and annotation.</title>
        <authorList>
            <consortium name="The Broad Institute Genomics Platform"/>
            <consortium name="The Broad Institute Genome Sequencing Center for Infectious Disease"/>
            <person name="Wu L."/>
            <person name="Ma J."/>
        </authorList>
    </citation>
    <scope>NUCLEOTIDE SEQUENCE [LARGE SCALE GENOMIC DNA]</scope>
    <source>
        <strain evidence="2">TBRC 5832</strain>
    </source>
</reference>
<sequence>MPIDTRLDGRPESVQATARWLRTHLAFEVKAGAAAMNSARADAGTGWQGAAGTAFQQRAAGHTATAETLRADIERAADRLTEFADQLAVAQQHMANAREIAARGGLTVDGYVIQEPGSGPAPAGQQQQVEAYALAEREAGLGNAVWRFVLDVLKNMMDDLRQKWFFAFGDLANGTYGGFLKKHISILLADAKEAAEQVKKLEAAYLKSQGGSAHSKSLINLISEQKLAAAATEARASSLSTGLLKKVPLIGYAITAAGVGYDIQHGKPAVKAVVGGLASIGGSIGGGILGGAAAGAIGAGPVGLVVGGAIGGVIGGLAASGITDAVYDRLPEGVKDTFDDGQAIVGKALSDAGGEVKELWNKIF</sequence>
<name>A0ABV8IZC7_9ACTN</name>
<comment type="caution">
    <text evidence="1">The sequence shown here is derived from an EMBL/GenBank/DDBJ whole genome shotgun (WGS) entry which is preliminary data.</text>
</comment>
<evidence type="ECO:0000313" key="1">
    <source>
        <dbReference type="EMBL" id="MFC4069648.1"/>
    </source>
</evidence>
<evidence type="ECO:0000313" key="2">
    <source>
        <dbReference type="Proteomes" id="UP001595867"/>
    </source>
</evidence>
<dbReference type="RefSeq" id="WP_378070544.1">
    <property type="nucleotide sequence ID" value="NZ_JBHSBL010000021.1"/>
</dbReference>
<dbReference type="Proteomes" id="UP001595867">
    <property type="component" value="Unassembled WGS sequence"/>
</dbReference>
<dbReference type="EMBL" id="JBHSBL010000021">
    <property type="protein sequence ID" value="MFC4069648.1"/>
    <property type="molecule type" value="Genomic_DNA"/>
</dbReference>
<gene>
    <name evidence="1" type="ORF">ACFO0C_32400</name>
</gene>
<organism evidence="1 2">
    <name type="scientific">Actinoplanes subglobosus</name>
    <dbReference type="NCBI Taxonomy" id="1547892"/>
    <lineage>
        <taxon>Bacteria</taxon>
        <taxon>Bacillati</taxon>
        <taxon>Actinomycetota</taxon>
        <taxon>Actinomycetes</taxon>
        <taxon>Micromonosporales</taxon>
        <taxon>Micromonosporaceae</taxon>
        <taxon>Actinoplanes</taxon>
    </lineage>
</organism>
<keyword evidence="2" id="KW-1185">Reference proteome</keyword>
<proteinExistence type="predicted"/>